<accession>A0A2U8W0M2</accession>
<dbReference type="SUPFAM" id="SSF53850">
    <property type="entry name" value="Periplasmic binding protein-like II"/>
    <property type="match status" value="1"/>
</dbReference>
<dbReference type="PANTHER" id="PTHR30632:SF11">
    <property type="entry name" value="BLR4797 PROTEIN"/>
    <property type="match status" value="1"/>
</dbReference>
<dbReference type="KEGG" id="meti:DK427_05540"/>
<keyword evidence="2" id="KW-1185">Reference proteome</keyword>
<dbReference type="PANTHER" id="PTHR30632">
    <property type="entry name" value="MOLYBDATE-BINDING PERIPLASMIC PROTEIN"/>
    <property type="match status" value="1"/>
</dbReference>
<dbReference type="AlphaFoldDB" id="A0A2U8W0M2"/>
<reference evidence="1 2" key="1">
    <citation type="submission" date="2018-05" db="EMBL/GenBank/DDBJ databases">
        <title>Complete Genome Sequence of Methylobacterium sp. 17Sr1-43.</title>
        <authorList>
            <person name="Srinivasan S."/>
        </authorList>
    </citation>
    <scope>NUCLEOTIDE SEQUENCE [LARGE SCALE GENOMIC DNA]</scope>
    <source>
        <strain evidence="1 2">17Sr1-43</strain>
    </source>
</reference>
<dbReference type="EMBL" id="CP029551">
    <property type="protein sequence ID" value="AWN38866.1"/>
    <property type="molecule type" value="Genomic_DNA"/>
</dbReference>
<evidence type="ECO:0008006" key="3">
    <source>
        <dbReference type="Google" id="ProtNLM"/>
    </source>
</evidence>
<dbReference type="GO" id="GO:0030973">
    <property type="term" value="F:molybdate ion binding"/>
    <property type="evidence" value="ECO:0007669"/>
    <property type="project" value="TreeGrafter"/>
</dbReference>
<proteinExistence type="predicted"/>
<gene>
    <name evidence="1" type="ORF">DK427_05540</name>
</gene>
<dbReference type="RefSeq" id="WP_109954021.1">
    <property type="nucleotide sequence ID" value="NZ_CP029551.1"/>
</dbReference>
<organism evidence="1 2">
    <name type="scientific">Methylobacterium radiodurans</name>
    <dbReference type="NCBI Taxonomy" id="2202828"/>
    <lineage>
        <taxon>Bacteria</taxon>
        <taxon>Pseudomonadati</taxon>
        <taxon>Pseudomonadota</taxon>
        <taxon>Alphaproteobacteria</taxon>
        <taxon>Hyphomicrobiales</taxon>
        <taxon>Methylobacteriaceae</taxon>
        <taxon>Methylobacterium</taxon>
    </lineage>
</organism>
<dbReference type="GO" id="GO:0015689">
    <property type="term" value="P:molybdate ion transport"/>
    <property type="evidence" value="ECO:0007669"/>
    <property type="project" value="TreeGrafter"/>
</dbReference>
<dbReference type="OrthoDB" id="8216219at2"/>
<dbReference type="Pfam" id="PF13531">
    <property type="entry name" value="SBP_bac_11"/>
    <property type="match status" value="1"/>
</dbReference>
<protein>
    <recommendedName>
        <fullName evidence="3">ABC transporter substrate-binding protein</fullName>
    </recommendedName>
</protein>
<name>A0A2U8W0M2_9HYPH</name>
<dbReference type="InterPro" id="IPR050682">
    <property type="entry name" value="ModA/WtpA"/>
</dbReference>
<dbReference type="Proteomes" id="UP000246058">
    <property type="component" value="Chromosome"/>
</dbReference>
<sequence length="238" mass="24532">MEKLNVMISGGFSLAYHDVLPAFERGAGVSVTTLSGASQGTGPKTIKSQLEGGAEVDVVILSKEGLGELIVANRIIPGSERALASVPLAAAVRQGTPKPDLSTIEGFKTALLGAHMVVMPGSTSGLFVRDEVFPKLGIADKVTFTVVPRGIDSTGLLAAGKADLAIGPVSELVNQPGIELVGPLPDEAQLVQVFTAAIVSASRNIAQAKSLIDFLSSNRTTAAIKKSGMDPVGEHRKP</sequence>
<evidence type="ECO:0000313" key="1">
    <source>
        <dbReference type="EMBL" id="AWN38866.1"/>
    </source>
</evidence>
<evidence type="ECO:0000313" key="2">
    <source>
        <dbReference type="Proteomes" id="UP000246058"/>
    </source>
</evidence>
<dbReference type="Gene3D" id="3.40.190.10">
    <property type="entry name" value="Periplasmic binding protein-like II"/>
    <property type="match status" value="2"/>
</dbReference>